<dbReference type="InParanoid" id="A0A1J7IRK4"/>
<dbReference type="Pfam" id="PF00704">
    <property type="entry name" value="Glyco_hydro_18"/>
    <property type="match status" value="1"/>
</dbReference>
<dbReference type="EC" id="3.2.1.14" evidence="4"/>
<evidence type="ECO:0000256" key="1">
    <source>
        <dbReference type="ARBA" id="ARBA00000822"/>
    </source>
</evidence>
<evidence type="ECO:0000313" key="14">
    <source>
        <dbReference type="Proteomes" id="UP000182658"/>
    </source>
</evidence>
<dbReference type="EMBL" id="KV875097">
    <property type="protein sequence ID" value="OIW30102.1"/>
    <property type="molecule type" value="Genomic_DNA"/>
</dbReference>
<evidence type="ECO:0000256" key="9">
    <source>
        <dbReference type="ARBA" id="ARBA00023295"/>
    </source>
</evidence>
<proteinExistence type="inferred from homology"/>
<dbReference type="InterPro" id="IPR001223">
    <property type="entry name" value="Glyco_hydro18_cat"/>
</dbReference>
<keyword evidence="10" id="KW-0624">Polysaccharide degradation</keyword>
<comment type="catalytic activity">
    <reaction evidence="1">
        <text>Random endo-hydrolysis of N-acetyl-beta-D-glucosaminide (1-&gt;4)-beta-linkages in chitin and chitodextrins.</text>
        <dbReference type="EC" id="3.2.1.14"/>
    </reaction>
</comment>
<reference evidence="13 14" key="1">
    <citation type="submission" date="2016-10" db="EMBL/GenBank/DDBJ databases">
        <title>Draft genome sequence of Coniochaeta ligniaria NRRL30616, a lignocellulolytic fungus for bioabatement of inhibitors in plant biomass hydrolysates.</title>
        <authorList>
            <consortium name="DOE Joint Genome Institute"/>
            <person name="Jimenez D.J."/>
            <person name="Hector R.E."/>
            <person name="Riley R."/>
            <person name="Sun H."/>
            <person name="Grigoriev I.V."/>
            <person name="Van Elsas J.D."/>
            <person name="Nichols N.N."/>
        </authorList>
    </citation>
    <scope>NUCLEOTIDE SEQUENCE [LARGE SCALE GENOMIC DNA]</scope>
    <source>
        <strain evidence="13 14">NRRL 30616</strain>
    </source>
</reference>
<dbReference type="SMART" id="SM00636">
    <property type="entry name" value="Glyco_18"/>
    <property type="match status" value="1"/>
</dbReference>
<dbReference type="STRING" id="1408157.A0A1J7IRK4"/>
<dbReference type="GO" id="GO:0005576">
    <property type="term" value="C:extracellular region"/>
    <property type="evidence" value="ECO:0007669"/>
    <property type="project" value="UniProtKB-SubCell"/>
</dbReference>
<dbReference type="GO" id="GO:0006032">
    <property type="term" value="P:chitin catabolic process"/>
    <property type="evidence" value="ECO:0007669"/>
    <property type="project" value="UniProtKB-KW"/>
</dbReference>
<evidence type="ECO:0000256" key="7">
    <source>
        <dbReference type="ARBA" id="ARBA00023024"/>
    </source>
</evidence>
<dbReference type="InterPro" id="IPR029070">
    <property type="entry name" value="Chitinase_insertion_sf"/>
</dbReference>
<dbReference type="InterPro" id="IPR001579">
    <property type="entry name" value="Glyco_hydro_18_chit_AS"/>
</dbReference>
<dbReference type="OrthoDB" id="73875at2759"/>
<dbReference type="InterPro" id="IPR017853">
    <property type="entry name" value="GH"/>
</dbReference>
<keyword evidence="6 11" id="KW-0378">Hydrolase</keyword>
<organism evidence="13 14">
    <name type="scientific">Coniochaeta ligniaria NRRL 30616</name>
    <dbReference type="NCBI Taxonomy" id="1408157"/>
    <lineage>
        <taxon>Eukaryota</taxon>
        <taxon>Fungi</taxon>
        <taxon>Dikarya</taxon>
        <taxon>Ascomycota</taxon>
        <taxon>Pezizomycotina</taxon>
        <taxon>Sordariomycetes</taxon>
        <taxon>Sordariomycetidae</taxon>
        <taxon>Coniochaetales</taxon>
        <taxon>Coniochaetaceae</taxon>
        <taxon>Coniochaeta</taxon>
    </lineage>
</organism>
<evidence type="ECO:0000256" key="2">
    <source>
        <dbReference type="ARBA" id="ARBA00004613"/>
    </source>
</evidence>
<dbReference type="PANTHER" id="PTHR11177:SF333">
    <property type="entry name" value="CHITINASE"/>
    <property type="match status" value="1"/>
</dbReference>
<keyword evidence="14" id="KW-1185">Reference proteome</keyword>
<dbReference type="InterPro" id="IPR011583">
    <property type="entry name" value="Chitinase_II/V-like_cat"/>
</dbReference>
<dbReference type="Proteomes" id="UP000182658">
    <property type="component" value="Unassembled WGS sequence"/>
</dbReference>
<dbReference type="GO" id="GO:0008843">
    <property type="term" value="F:endochitinase activity"/>
    <property type="evidence" value="ECO:0007669"/>
    <property type="project" value="UniProtKB-EC"/>
</dbReference>
<dbReference type="PROSITE" id="PS51910">
    <property type="entry name" value="GH18_2"/>
    <property type="match status" value="1"/>
</dbReference>
<feature type="domain" description="GH18" evidence="12">
    <location>
        <begin position="1"/>
        <end position="269"/>
    </location>
</feature>
<accession>A0A1J7IRK4</accession>
<dbReference type="GO" id="GO:0000272">
    <property type="term" value="P:polysaccharide catabolic process"/>
    <property type="evidence" value="ECO:0007669"/>
    <property type="project" value="UniProtKB-KW"/>
</dbReference>
<dbReference type="SUPFAM" id="SSF51445">
    <property type="entry name" value="(Trans)glycosidases"/>
    <property type="match status" value="1"/>
</dbReference>
<evidence type="ECO:0000256" key="3">
    <source>
        <dbReference type="ARBA" id="ARBA00008682"/>
    </source>
</evidence>
<dbReference type="InterPro" id="IPR050314">
    <property type="entry name" value="Glycosyl_Hydrlase_18"/>
</dbReference>
<evidence type="ECO:0000256" key="11">
    <source>
        <dbReference type="RuleBase" id="RU000489"/>
    </source>
</evidence>
<gene>
    <name evidence="13" type="ORF">CONLIGDRAFT_565046</name>
</gene>
<sequence>VPTDSVTHVNIAYAWIDPNSFTVYPSNGFGEAQIQEFLALKRGAPGLKLWITVGGWDFSNGQGASTGTQGIFSKVVGTAANRAKFITSAAAFLRQFALNGVDLDWEWPGASDLPNYAALLREMRAYFNDHQPAPTGWGISFTVPLDVSILARYDLATMVQYADWINLLAFDIESRGVTPAMTVPSSDIRSFDTVLAALTAAGVPSSRINLGLGFFGRSYSISSASCSGVSCPVTHVGVVGPCSGTPSFMSYKEIESTMSHTGLQASHDS</sequence>
<dbReference type="AlphaFoldDB" id="A0A1J7IRK4"/>
<keyword evidence="9 11" id="KW-0326">Glycosidase</keyword>
<evidence type="ECO:0000256" key="4">
    <source>
        <dbReference type="ARBA" id="ARBA00012729"/>
    </source>
</evidence>
<comment type="similarity">
    <text evidence="3">Belongs to the glycosyl hydrolase 18 family. Chitinase class V subfamily.</text>
</comment>
<dbReference type="SUPFAM" id="SSF54556">
    <property type="entry name" value="Chitinase insertion domain"/>
    <property type="match status" value="1"/>
</dbReference>
<feature type="non-terminal residue" evidence="13">
    <location>
        <position position="1"/>
    </location>
</feature>
<keyword evidence="8" id="KW-0119">Carbohydrate metabolism</keyword>
<evidence type="ECO:0000256" key="5">
    <source>
        <dbReference type="ARBA" id="ARBA00022525"/>
    </source>
</evidence>
<dbReference type="GO" id="GO:0008061">
    <property type="term" value="F:chitin binding"/>
    <property type="evidence" value="ECO:0007669"/>
    <property type="project" value="InterPro"/>
</dbReference>
<evidence type="ECO:0000256" key="8">
    <source>
        <dbReference type="ARBA" id="ARBA00023277"/>
    </source>
</evidence>
<keyword evidence="5" id="KW-0964">Secreted</keyword>
<comment type="subcellular location">
    <subcellularLocation>
        <location evidence="2">Secreted</location>
    </subcellularLocation>
</comment>
<dbReference type="PROSITE" id="PS01095">
    <property type="entry name" value="GH18_1"/>
    <property type="match status" value="1"/>
</dbReference>
<name>A0A1J7IRK4_9PEZI</name>
<evidence type="ECO:0000259" key="12">
    <source>
        <dbReference type="PROSITE" id="PS51910"/>
    </source>
</evidence>
<dbReference type="Gene3D" id="3.10.50.10">
    <property type="match status" value="1"/>
</dbReference>
<keyword evidence="7" id="KW-0146">Chitin degradation</keyword>
<evidence type="ECO:0000256" key="6">
    <source>
        <dbReference type="ARBA" id="ARBA00022801"/>
    </source>
</evidence>
<dbReference type="Gene3D" id="3.20.20.80">
    <property type="entry name" value="Glycosidases"/>
    <property type="match status" value="1"/>
</dbReference>
<evidence type="ECO:0000313" key="13">
    <source>
        <dbReference type="EMBL" id="OIW30102.1"/>
    </source>
</evidence>
<evidence type="ECO:0000256" key="10">
    <source>
        <dbReference type="ARBA" id="ARBA00023326"/>
    </source>
</evidence>
<dbReference type="PANTHER" id="PTHR11177">
    <property type="entry name" value="CHITINASE"/>
    <property type="match status" value="1"/>
</dbReference>
<protein>
    <recommendedName>
        <fullName evidence="4">chitinase</fullName>
        <ecNumber evidence="4">3.2.1.14</ecNumber>
    </recommendedName>
</protein>
<feature type="non-terminal residue" evidence="13">
    <location>
        <position position="269"/>
    </location>
</feature>